<accession>A0A942UJM6</accession>
<comment type="caution">
    <text evidence="1">The sequence shown here is derived from an EMBL/GenBank/DDBJ whole genome shotgun (WGS) entry which is preliminary data.</text>
</comment>
<evidence type="ECO:0000313" key="2">
    <source>
        <dbReference type="Proteomes" id="UP000676456"/>
    </source>
</evidence>
<name>A0A942UJM6_9BACI</name>
<dbReference type="Proteomes" id="UP000676456">
    <property type="component" value="Unassembled WGS sequence"/>
</dbReference>
<organism evidence="1 2">
    <name type="scientific">Lederbergia citrea</name>
    <dbReference type="NCBI Taxonomy" id="2833581"/>
    <lineage>
        <taxon>Bacteria</taxon>
        <taxon>Bacillati</taxon>
        <taxon>Bacillota</taxon>
        <taxon>Bacilli</taxon>
        <taxon>Bacillales</taxon>
        <taxon>Bacillaceae</taxon>
        <taxon>Lederbergia</taxon>
    </lineage>
</organism>
<evidence type="ECO:0000313" key="1">
    <source>
        <dbReference type="EMBL" id="MBS4221900.1"/>
    </source>
</evidence>
<keyword evidence="2" id="KW-1185">Reference proteome</keyword>
<sequence>MSTIKVDIIKKAIHSYLQKKPPRSARSLRVAFSFQWEPNNEIEQVDFFARSDLPSQLHPWNVKRIEDAFNNKVANLHIFN</sequence>
<dbReference type="AlphaFoldDB" id="A0A942UJM6"/>
<protein>
    <submittedName>
        <fullName evidence="1">Uncharacterized protein</fullName>
    </submittedName>
</protein>
<reference evidence="1 2" key="1">
    <citation type="submission" date="2021-05" db="EMBL/GenBank/DDBJ databases">
        <title>Novel Bacillus species.</title>
        <authorList>
            <person name="Liu G."/>
        </authorList>
    </citation>
    <scope>NUCLEOTIDE SEQUENCE [LARGE SCALE GENOMIC DNA]</scope>
    <source>
        <strain evidence="1 2">FJAT-49682</strain>
    </source>
</reference>
<proteinExistence type="predicted"/>
<gene>
    <name evidence="1" type="ORF">KHA91_03925</name>
</gene>
<dbReference type="RefSeq" id="WP_213096887.1">
    <property type="nucleotide sequence ID" value="NZ_JAGYPH010000001.1"/>
</dbReference>
<dbReference type="EMBL" id="JAGYPN010000001">
    <property type="protein sequence ID" value="MBS4221900.1"/>
    <property type="molecule type" value="Genomic_DNA"/>
</dbReference>